<evidence type="ECO:0000256" key="2">
    <source>
        <dbReference type="ARBA" id="ARBA00023015"/>
    </source>
</evidence>
<dbReference type="Proteomes" id="UP000590811">
    <property type="component" value="Unassembled WGS sequence"/>
</dbReference>
<feature type="domain" description="DUF6596" evidence="7">
    <location>
        <begin position="188"/>
        <end position="287"/>
    </location>
</feature>
<dbReference type="InterPro" id="IPR013249">
    <property type="entry name" value="RNA_pol_sigma70_r4_t2"/>
</dbReference>
<dbReference type="GO" id="GO:0006352">
    <property type="term" value="P:DNA-templated transcription initiation"/>
    <property type="evidence" value="ECO:0007669"/>
    <property type="project" value="InterPro"/>
</dbReference>
<evidence type="ECO:0000259" key="7">
    <source>
        <dbReference type="Pfam" id="PF20239"/>
    </source>
</evidence>
<reference evidence="8 9" key="1">
    <citation type="submission" date="2020-08" db="EMBL/GenBank/DDBJ databases">
        <title>Genomic Encyclopedia of Type Strains, Phase IV (KMG-V): Genome sequencing to study the core and pangenomes of soil and plant-associated prokaryotes.</title>
        <authorList>
            <person name="Whitman W."/>
        </authorList>
    </citation>
    <scope>NUCLEOTIDE SEQUENCE [LARGE SCALE GENOMIC DNA]</scope>
    <source>
        <strain evidence="8 9">B3ACCR2</strain>
    </source>
</reference>
<dbReference type="InterPro" id="IPR007627">
    <property type="entry name" value="RNA_pol_sigma70_r2"/>
</dbReference>
<dbReference type="NCBIfam" id="TIGR02937">
    <property type="entry name" value="sigma70-ECF"/>
    <property type="match status" value="1"/>
</dbReference>
<evidence type="ECO:0000259" key="5">
    <source>
        <dbReference type="Pfam" id="PF04542"/>
    </source>
</evidence>
<accession>A0A839PWL3</accession>
<dbReference type="Gene3D" id="1.10.1740.10">
    <property type="match status" value="1"/>
</dbReference>
<dbReference type="Pfam" id="PF08281">
    <property type="entry name" value="Sigma70_r4_2"/>
    <property type="match status" value="1"/>
</dbReference>
<keyword evidence="2" id="KW-0805">Transcription regulation</keyword>
<dbReference type="GO" id="GO:0016987">
    <property type="term" value="F:sigma factor activity"/>
    <property type="evidence" value="ECO:0007669"/>
    <property type="project" value="UniProtKB-KW"/>
</dbReference>
<dbReference type="InterPro" id="IPR013324">
    <property type="entry name" value="RNA_pol_sigma_r3/r4-like"/>
</dbReference>
<feature type="domain" description="RNA polymerase sigma-70 region 2" evidence="5">
    <location>
        <begin position="28"/>
        <end position="89"/>
    </location>
</feature>
<dbReference type="InterPro" id="IPR046531">
    <property type="entry name" value="DUF6596"/>
</dbReference>
<organism evidence="8 9">
    <name type="scientific">Terracoccus luteus</name>
    <dbReference type="NCBI Taxonomy" id="53356"/>
    <lineage>
        <taxon>Bacteria</taxon>
        <taxon>Bacillati</taxon>
        <taxon>Actinomycetota</taxon>
        <taxon>Actinomycetes</taxon>
        <taxon>Micrococcales</taxon>
        <taxon>Intrasporangiaceae</taxon>
        <taxon>Terracoccus</taxon>
    </lineage>
</organism>
<evidence type="ECO:0000256" key="1">
    <source>
        <dbReference type="ARBA" id="ARBA00010641"/>
    </source>
</evidence>
<dbReference type="InterPro" id="IPR014284">
    <property type="entry name" value="RNA_pol_sigma-70_dom"/>
</dbReference>
<name>A0A839PWL3_9MICO</name>
<dbReference type="SUPFAM" id="SSF48452">
    <property type="entry name" value="TPR-like"/>
    <property type="match status" value="1"/>
</dbReference>
<evidence type="ECO:0000256" key="4">
    <source>
        <dbReference type="ARBA" id="ARBA00023163"/>
    </source>
</evidence>
<evidence type="ECO:0000313" key="8">
    <source>
        <dbReference type="EMBL" id="MBB2987709.1"/>
    </source>
</evidence>
<dbReference type="PANTHER" id="PTHR47756">
    <property type="entry name" value="BLL6612 PROTEIN-RELATED"/>
    <property type="match status" value="1"/>
</dbReference>
<evidence type="ECO:0000256" key="3">
    <source>
        <dbReference type="ARBA" id="ARBA00023082"/>
    </source>
</evidence>
<dbReference type="Gene3D" id="1.10.10.10">
    <property type="entry name" value="Winged helix-like DNA-binding domain superfamily/Winged helix DNA-binding domain"/>
    <property type="match status" value="1"/>
</dbReference>
<gene>
    <name evidence="8" type="ORF">FHW14_002895</name>
</gene>
<dbReference type="Pfam" id="PF04542">
    <property type="entry name" value="Sigma70_r2"/>
    <property type="match status" value="1"/>
</dbReference>
<dbReference type="InterPro" id="IPR036388">
    <property type="entry name" value="WH-like_DNA-bd_sf"/>
</dbReference>
<dbReference type="PANTHER" id="PTHR47756:SF2">
    <property type="entry name" value="BLL6612 PROTEIN"/>
    <property type="match status" value="1"/>
</dbReference>
<dbReference type="InterPro" id="IPR011990">
    <property type="entry name" value="TPR-like_helical_dom_sf"/>
</dbReference>
<dbReference type="InterPro" id="IPR013325">
    <property type="entry name" value="RNA_pol_sigma_r2"/>
</dbReference>
<dbReference type="EMBL" id="JACHVT010000006">
    <property type="protein sequence ID" value="MBB2987709.1"/>
    <property type="molecule type" value="Genomic_DNA"/>
</dbReference>
<dbReference type="AlphaFoldDB" id="A0A839PWL3"/>
<comment type="similarity">
    <text evidence="1">Belongs to the sigma-70 factor family. ECF subfamily.</text>
</comment>
<protein>
    <submittedName>
        <fullName evidence="8">RNA polymerase sigma-70 factor (ECF subfamily)</fullName>
    </submittedName>
</protein>
<sequence length="429" mass="46241">MIALADDAPGAPGALGALARAHHDEWARVVASLARRTGDLDVAEDSAAEAFAVAAERWPREGVPANPGGWLMTTATRKAVDRLRRESRREAKHEAAHMLRDETPHAPTGPVADDRLRLVFTCCHPALSPEARVALTLRLLGGLTVAEIARAFLVPETTMARRITRAKAKIRAAHIPFRVPTDTDVGDRLAAVLAVVYLVFNEGYLAGEGEALDRPDLAEEAVRLGRLLRELLPDDGEVAGLLGLMLLTQARRPARTSVTGQLVTLGEQDRGRWDRTLLAEGHALVDERVRVVAVGGPRPGRYQLQAAVAAVHTSAARAKDTDWRAVLALYDALARLDPSPVVLLNRAVAVSEAEGAAAGLAEVERLLAAHPVLDGYHALHVTRAELLRRVGRPEDARGAYDRALSLTGNAAERAHLERRRDDTGRDTTG</sequence>
<dbReference type="SUPFAM" id="SSF88946">
    <property type="entry name" value="Sigma2 domain of RNA polymerase sigma factors"/>
    <property type="match status" value="1"/>
</dbReference>
<comment type="caution">
    <text evidence="8">The sequence shown here is derived from an EMBL/GenBank/DDBJ whole genome shotgun (WGS) entry which is preliminary data.</text>
</comment>
<proteinExistence type="inferred from homology"/>
<feature type="domain" description="RNA polymerase sigma factor 70 region 4 type 2" evidence="6">
    <location>
        <begin position="120"/>
        <end position="170"/>
    </location>
</feature>
<keyword evidence="4" id="KW-0804">Transcription</keyword>
<evidence type="ECO:0000259" key="6">
    <source>
        <dbReference type="Pfam" id="PF08281"/>
    </source>
</evidence>
<dbReference type="GO" id="GO:0003677">
    <property type="term" value="F:DNA binding"/>
    <property type="evidence" value="ECO:0007669"/>
    <property type="project" value="InterPro"/>
</dbReference>
<dbReference type="Pfam" id="PF20239">
    <property type="entry name" value="DUF6596"/>
    <property type="match status" value="1"/>
</dbReference>
<keyword evidence="3" id="KW-0731">Sigma factor</keyword>
<dbReference type="SUPFAM" id="SSF88659">
    <property type="entry name" value="Sigma3 and sigma4 domains of RNA polymerase sigma factors"/>
    <property type="match status" value="1"/>
</dbReference>
<dbReference type="Gene3D" id="1.25.40.10">
    <property type="entry name" value="Tetratricopeptide repeat domain"/>
    <property type="match status" value="1"/>
</dbReference>
<evidence type="ECO:0000313" key="9">
    <source>
        <dbReference type="Proteomes" id="UP000590811"/>
    </source>
</evidence>